<dbReference type="Pfam" id="PF23353">
    <property type="entry name" value="BBS2_hp"/>
    <property type="match status" value="1"/>
</dbReference>
<dbReference type="PANTHER" id="PTHR32465">
    <property type="entry name" value="BARDET-BIEDL SYNDROME 2 PROTEIN"/>
    <property type="match status" value="1"/>
</dbReference>
<evidence type="ECO:0000313" key="4">
    <source>
        <dbReference type="Proteomes" id="UP001174136"/>
    </source>
</evidence>
<gene>
    <name evidence="3" type="primary">bbs2_1</name>
    <name evidence="3" type="ORF">N1851_013227</name>
</gene>
<evidence type="ECO:0000313" key="3">
    <source>
        <dbReference type="EMBL" id="KAK0147359.1"/>
    </source>
</evidence>
<dbReference type="GO" id="GO:0034464">
    <property type="term" value="C:BBSome"/>
    <property type="evidence" value="ECO:0007669"/>
    <property type="project" value="InterPro"/>
</dbReference>
<dbReference type="Proteomes" id="UP001174136">
    <property type="component" value="Unassembled WGS sequence"/>
</dbReference>
<organism evidence="3 4">
    <name type="scientific">Merluccius polli</name>
    <name type="common">Benguela hake</name>
    <name type="synonym">Merluccius cadenati</name>
    <dbReference type="NCBI Taxonomy" id="89951"/>
    <lineage>
        <taxon>Eukaryota</taxon>
        <taxon>Metazoa</taxon>
        <taxon>Chordata</taxon>
        <taxon>Craniata</taxon>
        <taxon>Vertebrata</taxon>
        <taxon>Euteleostomi</taxon>
        <taxon>Actinopterygii</taxon>
        <taxon>Neopterygii</taxon>
        <taxon>Teleostei</taxon>
        <taxon>Neoteleostei</taxon>
        <taxon>Acanthomorphata</taxon>
        <taxon>Zeiogadaria</taxon>
        <taxon>Gadariae</taxon>
        <taxon>Gadiformes</taxon>
        <taxon>Gadoidei</taxon>
        <taxon>Merlucciidae</taxon>
        <taxon>Merluccius</taxon>
    </lineage>
</organism>
<dbReference type="GO" id="GO:0016020">
    <property type="term" value="C:membrane"/>
    <property type="evidence" value="ECO:0007669"/>
    <property type="project" value="TreeGrafter"/>
</dbReference>
<proteinExistence type="predicted"/>
<name>A0AA47MVL3_MERPO</name>
<feature type="domain" description="BBS2 C-terminal helix bundle" evidence="1">
    <location>
        <begin position="50"/>
        <end position="76"/>
    </location>
</feature>
<protein>
    <submittedName>
        <fullName evidence="3">Bardet-Biedl syndrome 2</fullName>
    </submittedName>
</protein>
<evidence type="ECO:0000259" key="2">
    <source>
        <dbReference type="Pfam" id="PF23353"/>
    </source>
</evidence>
<dbReference type="InterPro" id="IPR016616">
    <property type="entry name" value="Bardet-Biedl_syndrome_2_prot"/>
</dbReference>
<dbReference type="GO" id="GO:0031514">
    <property type="term" value="C:motile cilium"/>
    <property type="evidence" value="ECO:0007669"/>
    <property type="project" value="TreeGrafter"/>
</dbReference>
<accession>A0AA47MVL3</accession>
<sequence length="101" mass="11414">MKKRYRELYDLNRDLVTEYKIRSNNHNALLARLKSVNQAIQRAGRLRVGKPKNQVISACRDAIKSNNVNTLFKIMKAGAAASFLLTSWTEGQGDFNATNDT</sequence>
<dbReference type="GO" id="GO:0036064">
    <property type="term" value="C:ciliary basal body"/>
    <property type="evidence" value="ECO:0007669"/>
    <property type="project" value="TreeGrafter"/>
</dbReference>
<dbReference type="InterPro" id="IPR055380">
    <property type="entry name" value="BBS2_hp_dom"/>
</dbReference>
<comment type="caution">
    <text evidence="3">The sequence shown here is derived from an EMBL/GenBank/DDBJ whole genome shotgun (WGS) entry which is preliminary data.</text>
</comment>
<keyword evidence="4" id="KW-1185">Reference proteome</keyword>
<dbReference type="InterPro" id="IPR055381">
    <property type="entry name" value="BBS2_CtH_dom"/>
</dbReference>
<reference evidence="3" key="1">
    <citation type="journal article" date="2023" name="Front. Mar. Sci.">
        <title>A new Merluccius polli reference genome to investigate the effects of global change in West African waters.</title>
        <authorList>
            <person name="Mateo J.L."/>
            <person name="Blanco-Fernandez C."/>
            <person name="Garcia-Vazquez E."/>
            <person name="Machado-Schiaffino G."/>
        </authorList>
    </citation>
    <scope>NUCLEOTIDE SEQUENCE</scope>
    <source>
        <strain evidence="3">C29</strain>
        <tissue evidence="3">Fin</tissue>
    </source>
</reference>
<dbReference type="Pfam" id="PF23351">
    <property type="entry name" value="BBS2_CtH"/>
    <property type="match status" value="1"/>
</dbReference>
<dbReference type="EMBL" id="JAOPHQ010002311">
    <property type="protein sequence ID" value="KAK0147359.1"/>
    <property type="molecule type" value="Genomic_DNA"/>
</dbReference>
<dbReference type="GO" id="GO:0043005">
    <property type="term" value="C:neuron projection"/>
    <property type="evidence" value="ECO:0007669"/>
    <property type="project" value="TreeGrafter"/>
</dbReference>
<evidence type="ECO:0000259" key="1">
    <source>
        <dbReference type="Pfam" id="PF23351"/>
    </source>
</evidence>
<feature type="domain" description="BBS2 hairpin" evidence="2">
    <location>
        <begin position="1"/>
        <end position="45"/>
    </location>
</feature>
<dbReference type="GO" id="GO:1905515">
    <property type="term" value="P:non-motile cilium assembly"/>
    <property type="evidence" value="ECO:0007669"/>
    <property type="project" value="InterPro"/>
</dbReference>
<dbReference type="PANTHER" id="PTHR32465:SF0">
    <property type="entry name" value="BARDET-BIEDL SYNDROME 2 PROTEIN"/>
    <property type="match status" value="1"/>
</dbReference>
<dbReference type="AlphaFoldDB" id="A0AA47MVL3"/>